<proteinExistence type="predicted"/>
<evidence type="ECO:0000256" key="1">
    <source>
        <dbReference type="SAM" id="Phobius"/>
    </source>
</evidence>
<reference evidence="2 3" key="1">
    <citation type="submission" date="2013-09" db="EMBL/GenBank/DDBJ databases">
        <title>Corchorus capsularis genome sequencing.</title>
        <authorList>
            <person name="Alam M."/>
            <person name="Haque M.S."/>
            <person name="Islam M.S."/>
            <person name="Emdad E.M."/>
            <person name="Islam M.M."/>
            <person name="Ahmed B."/>
            <person name="Halim A."/>
            <person name="Hossen Q.M.M."/>
            <person name="Hossain M.Z."/>
            <person name="Ahmed R."/>
            <person name="Khan M.M."/>
            <person name="Islam R."/>
            <person name="Rashid M.M."/>
            <person name="Khan S.A."/>
            <person name="Rahman M.S."/>
            <person name="Alam M."/>
        </authorList>
    </citation>
    <scope>NUCLEOTIDE SEQUENCE [LARGE SCALE GENOMIC DNA]</scope>
    <source>
        <strain evidence="3">cv. CVL-1</strain>
        <tissue evidence="2">Whole seedling</tissue>
    </source>
</reference>
<dbReference type="InterPro" id="IPR037735">
    <property type="entry name" value="AS8-like"/>
</dbReference>
<keyword evidence="1" id="KW-1133">Transmembrane helix</keyword>
<name>A0A1R3IKD8_COCAP</name>
<organism evidence="2 3">
    <name type="scientific">Corchorus capsularis</name>
    <name type="common">Jute</name>
    <dbReference type="NCBI Taxonomy" id="210143"/>
    <lineage>
        <taxon>Eukaryota</taxon>
        <taxon>Viridiplantae</taxon>
        <taxon>Streptophyta</taxon>
        <taxon>Embryophyta</taxon>
        <taxon>Tracheophyta</taxon>
        <taxon>Spermatophyta</taxon>
        <taxon>Magnoliopsida</taxon>
        <taxon>eudicotyledons</taxon>
        <taxon>Gunneridae</taxon>
        <taxon>Pentapetalae</taxon>
        <taxon>rosids</taxon>
        <taxon>malvids</taxon>
        <taxon>Malvales</taxon>
        <taxon>Malvaceae</taxon>
        <taxon>Grewioideae</taxon>
        <taxon>Apeibeae</taxon>
        <taxon>Corchorus</taxon>
    </lineage>
</organism>
<dbReference type="PANTHER" id="PTHR36778">
    <property type="entry name" value="CADMIUM-INDUCED PROTEIN AS8"/>
    <property type="match status" value="1"/>
</dbReference>
<gene>
    <name evidence="2" type="ORF">CCACVL1_11586</name>
</gene>
<dbReference type="OrthoDB" id="1865891at2759"/>
<protein>
    <recommendedName>
        <fullName evidence="4">Cadmium-induced protein AS8</fullName>
    </recommendedName>
</protein>
<comment type="caution">
    <text evidence="2">The sequence shown here is derived from an EMBL/GenBank/DDBJ whole genome shotgun (WGS) entry which is preliminary data.</text>
</comment>
<dbReference type="PROSITE" id="PS51257">
    <property type="entry name" value="PROKAR_LIPOPROTEIN"/>
    <property type="match status" value="1"/>
</dbReference>
<dbReference type="STRING" id="210143.A0A1R3IKD8"/>
<sequence>MIIKGLFRRYERWNPVHPTLGAFWGMGIGVGCGVGWGPGFGPEVIGYVGAGCGVGFSVGITLAGIGIGLPANFLFNLPYNAFLTSRTGALDLTRSSGLFSSKVTPGLGWDPFASHVSALQRESTRRLSSMLPLHASSIWKGFERFNSRFSHPPKGRTSLLRPDIFLVVCAMNFETDMSCFDMGDMDIM</sequence>
<dbReference type="OMA" id="ASSMCES"/>
<dbReference type="EMBL" id="AWWV01009925">
    <property type="protein sequence ID" value="OMO83062.1"/>
    <property type="molecule type" value="Genomic_DNA"/>
</dbReference>
<feature type="transmembrane region" description="Helical" evidence="1">
    <location>
        <begin position="20"/>
        <end position="38"/>
    </location>
</feature>
<keyword evidence="1" id="KW-0812">Transmembrane</keyword>
<evidence type="ECO:0008006" key="4">
    <source>
        <dbReference type="Google" id="ProtNLM"/>
    </source>
</evidence>
<keyword evidence="1" id="KW-0472">Membrane</keyword>
<evidence type="ECO:0000313" key="2">
    <source>
        <dbReference type="EMBL" id="OMO83062.1"/>
    </source>
</evidence>
<accession>A0A1R3IKD8</accession>
<evidence type="ECO:0000313" key="3">
    <source>
        <dbReference type="Proteomes" id="UP000188268"/>
    </source>
</evidence>
<dbReference type="PANTHER" id="PTHR36778:SF1">
    <property type="entry name" value="CADMIUM-INDUCED PROTEIN AS8"/>
    <property type="match status" value="1"/>
</dbReference>
<dbReference type="Gramene" id="OMO83062">
    <property type="protein sequence ID" value="OMO83062"/>
    <property type="gene ID" value="CCACVL1_11586"/>
</dbReference>
<keyword evidence="3" id="KW-1185">Reference proteome</keyword>
<dbReference type="Proteomes" id="UP000188268">
    <property type="component" value="Unassembled WGS sequence"/>
</dbReference>
<dbReference type="AlphaFoldDB" id="A0A1R3IKD8"/>
<feature type="transmembrane region" description="Helical" evidence="1">
    <location>
        <begin position="44"/>
        <end position="69"/>
    </location>
</feature>